<evidence type="ECO:0000313" key="1">
    <source>
        <dbReference type="EMBL" id="AOW03582.1"/>
    </source>
</evidence>
<sequence>MRHKTLSIRPTTQDSCHPLLRPGTCQVTGSLSSQVCGYRECRKVGQLCSWCLYNSSLTTTSTPRETFHHNPLRTCSALLVRTVNVSPLSAHSSLTCDSCQ</sequence>
<dbReference type="Proteomes" id="UP000182444">
    <property type="component" value="Chromosome 1D"/>
</dbReference>
<dbReference type="AlphaFoldDB" id="A0A1D8ND92"/>
<reference evidence="1 2" key="1">
    <citation type="journal article" date="2016" name="PLoS ONE">
        <title>Sequence Assembly of Yarrowia lipolytica Strain W29/CLIB89 Shows Transposable Element Diversity.</title>
        <authorList>
            <person name="Magnan C."/>
            <person name="Yu J."/>
            <person name="Chang I."/>
            <person name="Jahn E."/>
            <person name="Kanomata Y."/>
            <person name="Wu J."/>
            <person name="Zeller M."/>
            <person name="Oakes M."/>
            <person name="Baldi P."/>
            <person name="Sandmeyer S."/>
        </authorList>
    </citation>
    <scope>NUCLEOTIDE SEQUENCE [LARGE SCALE GENOMIC DNA]</scope>
    <source>
        <strain evidence="2">CLIB89(W29)</strain>
    </source>
</reference>
<protein>
    <submittedName>
        <fullName evidence="1">Uncharacterized protein</fullName>
    </submittedName>
</protein>
<dbReference type="VEuPathDB" id="FungiDB:YALI1_D05892g"/>
<gene>
    <name evidence="1" type="ORF">YALI1_D05892g</name>
</gene>
<dbReference type="EMBL" id="CP017556">
    <property type="protein sequence ID" value="AOW03582.1"/>
    <property type="molecule type" value="Genomic_DNA"/>
</dbReference>
<accession>A0A1D8ND92</accession>
<organism evidence="1 2">
    <name type="scientific">Yarrowia lipolytica</name>
    <name type="common">Candida lipolytica</name>
    <dbReference type="NCBI Taxonomy" id="4952"/>
    <lineage>
        <taxon>Eukaryota</taxon>
        <taxon>Fungi</taxon>
        <taxon>Dikarya</taxon>
        <taxon>Ascomycota</taxon>
        <taxon>Saccharomycotina</taxon>
        <taxon>Dipodascomycetes</taxon>
        <taxon>Dipodascales</taxon>
        <taxon>Dipodascales incertae sedis</taxon>
        <taxon>Yarrowia</taxon>
    </lineage>
</organism>
<name>A0A1D8ND92_YARLL</name>
<dbReference type="GeneID" id="94583221"/>
<proteinExistence type="predicted"/>
<evidence type="ECO:0000313" key="2">
    <source>
        <dbReference type="Proteomes" id="UP000182444"/>
    </source>
</evidence>
<dbReference type="RefSeq" id="XP_068138707.1">
    <property type="nucleotide sequence ID" value="XM_068282606.1"/>
</dbReference>